<dbReference type="SUPFAM" id="SSF48295">
    <property type="entry name" value="TrpR-like"/>
    <property type="match status" value="1"/>
</dbReference>
<evidence type="ECO:0000313" key="2">
    <source>
        <dbReference type="EMBL" id="NTS31376.1"/>
    </source>
</evidence>
<sequence>MLKLGSRLEASPAYQRAVAAQRAKESAKAAPGSTGAKLLPMPSVMGRVINLPIKATSAEVDDAAERWRLYTWLLNAEYNSDKPSGAAIVEFNARKHGLKVDDLKGDRRIRTIVEAKYDAIEDLHRKRPDLSLPEIGRLLNKDHTTVLHALRKRGLKYKPRPQSFDPDKARRLYQSGLTNNEVAIAMDFAVETVRRATSPIARRGGQ</sequence>
<feature type="domain" description="Chromosomal replication initiator DnaA C-terminal" evidence="1">
    <location>
        <begin position="84"/>
        <end position="153"/>
    </location>
</feature>
<gene>
    <name evidence="2" type="ORF">HQ945_08935</name>
</gene>
<dbReference type="GO" id="GO:0006270">
    <property type="term" value="P:DNA replication initiation"/>
    <property type="evidence" value="ECO:0007669"/>
    <property type="project" value="InterPro"/>
</dbReference>
<dbReference type="InterPro" id="IPR010921">
    <property type="entry name" value="Trp_repressor/repl_initiator"/>
</dbReference>
<organism evidence="2 3">
    <name type="scientific">Phyllobacterium pellucidum</name>
    <dbReference type="NCBI Taxonomy" id="2740464"/>
    <lineage>
        <taxon>Bacteria</taxon>
        <taxon>Pseudomonadati</taxon>
        <taxon>Pseudomonadota</taxon>
        <taxon>Alphaproteobacteria</taxon>
        <taxon>Hyphomicrobiales</taxon>
        <taxon>Phyllobacteriaceae</taxon>
        <taxon>Phyllobacterium</taxon>
    </lineage>
</organism>
<dbReference type="Proteomes" id="UP000550508">
    <property type="component" value="Unassembled WGS sequence"/>
</dbReference>
<dbReference type="Pfam" id="PF08299">
    <property type="entry name" value="Bac_DnaA_C"/>
    <property type="match status" value="1"/>
</dbReference>
<dbReference type="Gene3D" id="1.10.1750.10">
    <property type="match status" value="1"/>
</dbReference>
<proteinExistence type="predicted"/>
<dbReference type="SMART" id="SM00760">
    <property type="entry name" value="Bac_DnaA_C"/>
    <property type="match status" value="1"/>
</dbReference>
<dbReference type="InterPro" id="IPR013159">
    <property type="entry name" value="DnaA_C"/>
</dbReference>
<dbReference type="AlphaFoldDB" id="A0A849VPK1"/>
<dbReference type="GO" id="GO:0043565">
    <property type="term" value="F:sequence-specific DNA binding"/>
    <property type="evidence" value="ECO:0007669"/>
    <property type="project" value="InterPro"/>
</dbReference>
<dbReference type="CDD" id="cd06571">
    <property type="entry name" value="Bac_DnaA_C"/>
    <property type="match status" value="1"/>
</dbReference>
<name>A0A849VPK1_9HYPH</name>
<reference evidence="2 3" key="1">
    <citation type="submission" date="2020-05" db="EMBL/GenBank/DDBJ databases">
        <authorList>
            <person name="Kim M.K."/>
        </authorList>
    </citation>
    <scope>NUCLEOTIDE SEQUENCE [LARGE SCALE GENOMIC DNA]</scope>
    <source>
        <strain evidence="2 3">BT25</strain>
    </source>
</reference>
<dbReference type="RefSeq" id="WP_174208002.1">
    <property type="nucleotide sequence ID" value="NZ_JABUMX010000002.1"/>
</dbReference>
<protein>
    <recommendedName>
        <fullName evidence="1">Chromosomal replication initiator DnaA C-terminal domain-containing protein</fullName>
    </recommendedName>
</protein>
<accession>A0A849VPK1</accession>
<evidence type="ECO:0000259" key="1">
    <source>
        <dbReference type="SMART" id="SM00760"/>
    </source>
</evidence>
<evidence type="ECO:0000313" key="3">
    <source>
        <dbReference type="Proteomes" id="UP000550508"/>
    </source>
</evidence>
<dbReference type="GO" id="GO:0006275">
    <property type="term" value="P:regulation of DNA replication"/>
    <property type="evidence" value="ECO:0007669"/>
    <property type="project" value="InterPro"/>
</dbReference>
<comment type="caution">
    <text evidence="2">The sequence shown here is derived from an EMBL/GenBank/DDBJ whole genome shotgun (WGS) entry which is preliminary data.</text>
</comment>
<dbReference type="EMBL" id="JABUMX010000002">
    <property type="protein sequence ID" value="NTS31376.1"/>
    <property type="molecule type" value="Genomic_DNA"/>
</dbReference>
<dbReference type="GO" id="GO:0005524">
    <property type="term" value="F:ATP binding"/>
    <property type="evidence" value="ECO:0007669"/>
    <property type="project" value="InterPro"/>
</dbReference>
<keyword evidence="3" id="KW-1185">Reference proteome</keyword>